<dbReference type="Proteomes" id="UP000646365">
    <property type="component" value="Unassembled WGS sequence"/>
</dbReference>
<dbReference type="AlphaFoldDB" id="A0A8J2YQ33"/>
<evidence type="ECO:0000313" key="5">
    <source>
        <dbReference type="Proteomes" id="UP000646365"/>
    </source>
</evidence>
<protein>
    <submittedName>
        <fullName evidence="4">Translocation protein in type III secretion system, RhcU</fullName>
    </submittedName>
</protein>
<feature type="transmembrane region" description="Helical" evidence="3">
    <location>
        <begin position="150"/>
        <end position="169"/>
    </location>
</feature>
<feature type="transmembrane region" description="Helical" evidence="3">
    <location>
        <begin position="189"/>
        <end position="211"/>
    </location>
</feature>
<keyword evidence="5" id="KW-1185">Reference proteome</keyword>
<evidence type="ECO:0000256" key="1">
    <source>
        <dbReference type="ARBA" id="ARBA00010690"/>
    </source>
</evidence>
<feature type="transmembrane region" description="Helical" evidence="3">
    <location>
        <begin position="83"/>
        <end position="106"/>
    </location>
</feature>
<dbReference type="Pfam" id="PF01312">
    <property type="entry name" value="Bac_export_2"/>
    <property type="match status" value="1"/>
</dbReference>
<dbReference type="GO" id="GO:0009306">
    <property type="term" value="P:protein secretion"/>
    <property type="evidence" value="ECO:0007669"/>
    <property type="project" value="InterPro"/>
</dbReference>
<accession>A0A8J2YQ33</accession>
<feature type="region of interest" description="Disordered" evidence="2">
    <location>
        <begin position="1"/>
        <end position="26"/>
    </location>
</feature>
<feature type="transmembrane region" description="Helical" evidence="3">
    <location>
        <begin position="34"/>
        <end position="51"/>
    </location>
</feature>
<organism evidence="4 5">
    <name type="scientific">Aliidongia dinghuensis</name>
    <dbReference type="NCBI Taxonomy" id="1867774"/>
    <lineage>
        <taxon>Bacteria</taxon>
        <taxon>Pseudomonadati</taxon>
        <taxon>Pseudomonadota</taxon>
        <taxon>Alphaproteobacteria</taxon>
        <taxon>Rhodospirillales</taxon>
        <taxon>Dongiaceae</taxon>
        <taxon>Aliidongia</taxon>
    </lineage>
</organism>
<comment type="similarity">
    <text evidence="1">Belongs to the type III secretion exporter family.</text>
</comment>
<dbReference type="RefSeq" id="WP_189042856.1">
    <property type="nucleotide sequence ID" value="NZ_BMJQ01000002.1"/>
</dbReference>
<name>A0A8J2YQ33_9PROT</name>
<dbReference type="PRINTS" id="PR00950">
    <property type="entry name" value="TYPE3IMSPROT"/>
</dbReference>
<comment type="caution">
    <text evidence="4">The sequence shown here is derived from an EMBL/GenBank/DDBJ whole genome shotgun (WGS) entry which is preliminary data.</text>
</comment>
<keyword evidence="3" id="KW-0472">Membrane</keyword>
<evidence type="ECO:0000313" key="4">
    <source>
        <dbReference type="EMBL" id="GGF05310.1"/>
    </source>
</evidence>
<reference evidence="4" key="1">
    <citation type="journal article" date="2014" name="Int. J. Syst. Evol. Microbiol.">
        <title>Complete genome sequence of Corynebacterium casei LMG S-19264T (=DSM 44701T), isolated from a smear-ripened cheese.</title>
        <authorList>
            <consortium name="US DOE Joint Genome Institute (JGI-PGF)"/>
            <person name="Walter F."/>
            <person name="Albersmeier A."/>
            <person name="Kalinowski J."/>
            <person name="Ruckert C."/>
        </authorList>
    </citation>
    <scope>NUCLEOTIDE SEQUENCE</scope>
    <source>
        <strain evidence="4">CGMCC 1.15725</strain>
    </source>
</reference>
<keyword evidence="3" id="KW-1133">Transmembrane helix</keyword>
<evidence type="ECO:0000256" key="2">
    <source>
        <dbReference type="SAM" id="MobiDB-lite"/>
    </source>
</evidence>
<dbReference type="EMBL" id="BMJQ01000002">
    <property type="protein sequence ID" value="GGF05310.1"/>
    <property type="molecule type" value="Genomic_DNA"/>
</dbReference>
<evidence type="ECO:0000256" key="3">
    <source>
        <dbReference type="SAM" id="Phobius"/>
    </source>
</evidence>
<dbReference type="PANTHER" id="PTHR30531:SF12">
    <property type="entry name" value="FLAGELLAR BIOSYNTHETIC PROTEIN FLHB"/>
    <property type="match status" value="1"/>
</dbReference>
<proteinExistence type="inferred from homology"/>
<keyword evidence="3" id="KW-0812">Transmembrane</keyword>
<dbReference type="InterPro" id="IPR029025">
    <property type="entry name" value="T3SS_substrate_exporter_C"/>
</dbReference>
<sequence length="349" mass="37251">MSDQQPTEEKSLPASPRKLREARRKGRVSGSQDFVTGLAVAAATLFLVLRWPHMLAAWQHAVDVTADATTVPFAAAETMVNPALASLATATALPLVAVIVAAVMLANMIVKSGIPLSAESIKPKLERVHPMNGLKLIFSLKSLFEFLKSIVKASLLLVVLGAAILYGLGPLMAAPACGVLCLGAAAAAAFLPLLIGGVLLFLVAGFPDIALQRWLFLRQMRMTRSELKHERKEEEGNPLFRRARRERHRESLAGARLDITRSTVVLLAPGELAAGLRFVANETPAPVLIARAAGAALATELARARDAGIMILEDPDLARRVAGRTPLGSFIPKSLFNEVAALLVRHGLA</sequence>
<dbReference type="GO" id="GO:0005886">
    <property type="term" value="C:plasma membrane"/>
    <property type="evidence" value="ECO:0007669"/>
    <property type="project" value="TreeGrafter"/>
</dbReference>
<dbReference type="Gene3D" id="3.40.1690.10">
    <property type="entry name" value="secretion proteins EscU"/>
    <property type="match status" value="1"/>
</dbReference>
<gene>
    <name evidence="4" type="primary">rhcU</name>
    <name evidence="4" type="ORF">GCM10011611_08500</name>
</gene>
<reference evidence="4" key="2">
    <citation type="submission" date="2020-09" db="EMBL/GenBank/DDBJ databases">
        <authorList>
            <person name="Sun Q."/>
            <person name="Zhou Y."/>
        </authorList>
    </citation>
    <scope>NUCLEOTIDE SEQUENCE</scope>
    <source>
        <strain evidence="4">CGMCC 1.15725</strain>
    </source>
</reference>
<dbReference type="InterPro" id="IPR006135">
    <property type="entry name" value="T3SS_substrate_exporter"/>
</dbReference>
<dbReference type="PANTHER" id="PTHR30531">
    <property type="entry name" value="FLAGELLAR BIOSYNTHETIC PROTEIN FLHB"/>
    <property type="match status" value="1"/>
</dbReference>
<dbReference type="SUPFAM" id="SSF160544">
    <property type="entry name" value="EscU C-terminal domain-like"/>
    <property type="match status" value="1"/>
</dbReference>